<dbReference type="InterPro" id="IPR009053">
    <property type="entry name" value="Prefoldin"/>
</dbReference>
<dbReference type="EMBL" id="JALJOU010000003">
    <property type="protein sequence ID" value="KAK9845462.1"/>
    <property type="molecule type" value="Genomic_DNA"/>
</dbReference>
<evidence type="ECO:0000256" key="2">
    <source>
        <dbReference type="ARBA" id="ARBA00023186"/>
    </source>
</evidence>
<dbReference type="Gene3D" id="1.10.287.370">
    <property type="match status" value="1"/>
</dbReference>
<comment type="function">
    <text evidence="3">Binds specifically to cytosolic chaperonin (c-CPN) and transfers target proteins to it. Binds to nascent polypeptide chain and promotes folding in an environment in which there are many competing pathways for nonnative proteins.</text>
</comment>
<evidence type="ECO:0000313" key="5">
    <source>
        <dbReference type="EMBL" id="KAK9845462.1"/>
    </source>
</evidence>
<dbReference type="SUPFAM" id="SSF46579">
    <property type="entry name" value="Prefoldin"/>
    <property type="match status" value="1"/>
</dbReference>
<dbReference type="PANTHER" id="PTHR21100:SF9">
    <property type="entry name" value="PREFOLDIN SUBUNIT 4"/>
    <property type="match status" value="1"/>
</dbReference>
<keyword evidence="2 3" id="KW-0143">Chaperone</keyword>
<comment type="subunit">
    <text evidence="3">Heterohexamer of two PFD-alpha type and four PFD-beta type subunits.</text>
</comment>
<dbReference type="PANTHER" id="PTHR21100">
    <property type="entry name" value="PREFOLDIN SUBUNIT 4"/>
    <property type="match status" value="1"/>
</dbReference>
<protein>
    <recommendedName>
        <fullName evidence="3">Prefoldin subunit 4</fullName>
    </recommendedName>
</protein>
<feature type="coiled-coil region" evidence="4">
    <location>
        <begin position="17"/>
        <end position="110"/>
    </location>
</feature>
<dbReference type="Proteomes" id="UP001445335">
    <property type="component" value="Unassembled WGS sequence"/>
</dbReference>
<comment type="similarity">
    <text evidence="1 3">Belongs to the prefoldin subunit beta family.</text>
</comment>
<dbReference type="InterPro" id="IPR002777">
    <property type="entry name" value="PFD_beta-like"/>
</dbReference>
<accession>A0AAW1SIX6</accession>
<dbReference type="AlphaFoldDB" id="A0AAW1SIX6"/>
<comment type="caution">
    <text evidence="5">The sequence shown here is derived from an EMBL/GenBank/DDBJ whole genome shotgun (WGS) entry which is preliminary data.</text>
</comment>
<evidence type="ECO:0000256" key="4">
    <source>
        <dbReference type="SAM" id="Coils"/>
    </source>
</evidence>
<dbReference type="GO" id="GO:0016272">
    <property type="term" value="C:prefoldin complex"/>
    <property type="evidence" value="ECO:0007669"/>
    <property type="project" value="UniProtKB-UniRule"/>
</dbReference>
<keyword evidence="4" id="KW-0175">Coiled coil</keyword>
<dbReference type="GO" id="GO:0051082">
    <property type="term" value="F:unfolded protein binding"/>
    <property type="evidence" value="ECO:0007669"/>
    <property type="project" value="InterPro"/>
</dbReference>
<evidence type="ECO:0000313" key="6">
    <source>
        <dbReference type="Proteomes" id="UP001445335"/>
    </source>
</evidence>
<dbReference type="Pfam" id="PF01920">
    <property type="entry name" value="Prefoldin_2"/>
    <property type="match status" value="1"/>
</dbReference>
<dbReference type="GO" id="GO:0009409">
    <property type="term" value="P:response to cold"/>
    <property type="evidence" value="ECO:0007669"/>
    <property type="project" value="UniProtKB-ARBA"/>
</dbReference>
<proteinExistence type="inferred from homology"/>
<evidence type="ECO:0000256" key="1">
    <source>
        <dbReference type="ARBA" id="ARBA00008045"/>
    </source>
</evidence>
<name>A0AAW1SIX6_9CHLO</name>
<gene>
    <name evidence="5" type="ORF">WJX81_007003</name>
</gene>
<dbReference type="PIRSF" id="PIRSF016477">
    <property type="entry name" value="Prefoldin_subunit_4"/>
    <property type="match status" value="1"/>
</dbReference>
<keyword evidence="6" id="KW-1185">Reference proteome</keyword>
<dbReference type="GO" id="GO:0005737">
    <property type="term" value="C:cytoplasm"/>
    <property type="evidence" value="ECO:0007669"/>
    <property type="project" value="TreeGrafter"/>
</dbReference>
<evidence type="ECO:0000256" key="3">
    <source>
        <dbReference type="PIRNR" id="PIRNR016477"/>
    </source>
</evidence>
<reference evidence="5 6" key="1">
    <citation type="journal article" date="2024" name="Nat. Commun.">
        <title>Phylogenomics reveals the evolutionary origins of lichenization in chlorophyte algae.</title>
        <authorList>
            <person name="Puginier C."/>
            <person name="Libourel C."/>
            <person name="Otte J."/>
            <person name="Skaloud P."/>
            <person name="Haon M."/>
            <person name="Grisel S."/>
            <person name="Petersen M."/>
            <person name="Berrin J.G."/>
            <person name="Delaux P.M."/>
            <person name="Dal Grande F."/>
            <person name="Keller J."/>
        </authorList>
    </citation>
    <scope>NUCLEOTIDE SEQUENCE [LARGE SCALE GENOMIC DNA]</scope>
    <source>
        <strain evidence="5 6">SAG 245.80</strain>
    </source>
</reference>
<dbReference type="GO" id="GO:0006457">
    <property type="term" value="P:protein folding"/>
    <property type="evidence" value="ECO:0007669"/>
    <property type="project" value="UniProtKB-UniRule"/>
</dbReference>
<organism evidence="5 6">
    <name type="scientific">Elliptochloris bilobata</name>
    <dbReference type="NCBI Taxonomy" id="381761"/>
    <lineage>
        <taxon>Eukaryota</taxon>
        <taxon>Viridiplantae</taxon>
        <taxon>Chlorophyta</taxon>
        <taxon>core chlorophytes</taxon>
        <taxon>Trebouxiophyceae</taxon>
        <taxon>Trebouxiophyceae incertae sedis</taxon>
        <taxon>Elliptochloris clade</taxon>
        <taxon>Elliptochloris</taxon>
    </lineage>
</organism>
<dbReference type="CDD" id="cd23165">
    <property type="entry name" value="Prefoldin_4"/>
    <property type="match status" value="1"/>
</dbReference>
<dbReference type="InterPro" id="IPR016661">
    <property type="entry name" value="PFDN4"/>
</dbReference>
<sequence>MQKSGGTEVTYEDQQRINSFNRTYQRAKELAAEMKVKQTLVDDLEDASNELMLVDEEEVRYVIGACFCHLDKDTAEEKLQAETDSAQSNLATLRKELGSLESSMADAKKVLYSKFGDSINLEE</sequence>